<accession>A0A2S5GCC5</accession>
<sequence length="405" mass="45653">MNREKCLLNRPTLLAVILVFLISACAAEPVYHNPPDSSGQDSLVTGTADQVGNNDTALKLESVASAHFTAVGDLLVERPILYDAQQNDGTFQFDPLLTDVEHLIKKGQFAYANQETPITGAEFGLGDGNFVFNNPYELGHYYYQTGFNMLQLANNHTLDMEFEGLKRNIAFWRDHYPDVVLSGAHLSSNDREVIPIIVRNGISIAFISSTYSSNLPVEFSHLVNIFSENEDELLRDVTRANEMADLVAVGIHWGKEYEQPVKEQEQLAQKLVQNGADIILGHHPHVLQPLEWIEGPDGQRALVAYSLGNFISGPFDDRVPELDCDRLTGSMIGFDLIKVDEEVTLDSVYAIPTFTAFDEDYTNYRVSPLDEIEQEDFRWCDLETHKKHVTEILSRRMDDIDVRMK</sequence>
<evidence type="ECO:0000313" key="4">
    <source>
        <dbReference type="EMBL" id="PPA70682.1"/>
    </source>
</evidence>
<dbReference type="PANTHER" id="PTHR33393:SF12">
    <property type="entry name" value="CAPSULE BIOSYNTHESIS PROTEIN CAPA"/>
    <property type="match status" value="1"/>
</dbReference>
<comment type="caution">
    <text evidence="4">The sequence shown here is derived from an EMBL/GenBank/DDBJ whole genome shotgun (WGS) entry which is preliminary data.</text>
</comment>
<evidence type="ECO:0000256" key="2">
    <source>
        <dbReference type="SAM" id="SignalP"/>
    </source>
</evidence>
<dbReference type="OrthoDB" id="9810906at2"/>
<dbReference type="SMART" id="SM00854">
    <property type="entry name" value="PGA_cap"/>
    <property type="match status" value="1"/>
</dbReference>
<dbReference type="Pfam" id="PF09587">
    <property type="entry name" value="PGA_cap"/>
    <property type="match status" value="1"/>
</dbReference>
<dbReference type="AlphaFoldDB" id="A0A2S5GCC5"/>
<dbReference type="InterPro" id="IPR019079">
    <property type="entry name" value="Capsule_synth_CapA"/>
</dbReference>
<reference evidence="4 5" key="1">
    <citation type="submission" date="2018-02" db="EMBL/GenBank/DDBJ databases">
        <title>Jeotgalibacillus proteolyticum sp. nov. a protease producing bacterium isolated from ocean sediments of Laizhou Bay.</title>
        <authorList>
            <person name="Li Y."/>
        </authorList>
    </citation>
    <scope>NUCLEOTIDE SEQUENCE [LARGE SCALE GENOMIC DNA]</scope>
    <source>
        <strain evidence="4 5">22-7</strain>
    </source>
</reference>
<dbReference type="Proteomes" id="UP000239047">
    <property type="component" value="Unassembled WGS sequence"/>
</dbReference>
<keyword evidence="5" id="KW-1185">Reference proteome</keyword>
<organism evidence="4 5">
    <name type="scientific">Jeotgalibacillus proteolyticus</name>
    <dbReference type="NCBI Taxonomy" id="2082395"/>
    <lineage>
        <taxon>Bacteria</taxon>
        <taxon>Bacillati</taxon>
        <taxon>Bacillota</taxon>
        <taxon>Bacilli</taxon>
        <taxon>Bacillales</taxon>
        <taxon>Caryophanaceae</taxon>
        <taxon>Jeotgalibacillus</taxon>
    </lineage>
</organism>
<keyword evidence="2" id="KW-0732">Signal</keyword>
<feature type="signal peptide" evidence="2">
    <location>
        <begin position="1"/>
        <end position="26"/>
    </location>
</feature>
<name>A0A2S5GCC5_9BACL</name>
<dbReference type="PROSITE" id="PS51257">
    <property type="entry name" value="PROKAR_LIPOPROTEIN"/>
    <property type="match status" value="1"/>
</dbReference>
<dbReference type="InterPro" id="IPR052169">
    <property type="entry name" value="CW_Biosynth-Accessory"/>
</dbReference>
<dbReference type="PANTHER" id="PTHR33393">
    <property type="entry name" value="POLYGLUTAMINE SYNTHESIS ACCESSORY PROTEIN RV0574C-RELATED"/>
    <property type="match status" value="1"/>
</dbReference>
<evidence type="ECO:0000313" key="5">
    <source>
        <dbReference type="Proteomes" id="UP000239047"/>
    </source>
</evidence>
<evidence type="ECO:0000259" key="3">
    <source>
        <dbReference type="SMART" id="SM00854"/>
    </source>
</evidence>
<protein>
    <recommendedName>
        <fullName evidence="3">Capsule synthesis protein CapA domain-containing protein</fullName>
    </recommendedName>
</protein>
<proteinExistence type="inferred from homology"/>
<comment type="similarity">
    <text evidence="1">Belongs to the CapA family.</text>
</comment>
<feature type="domain" description="Capsule synthesis protein CapA" evidence="3">
    <location>
        <begin position="67"/>
        <end position="314"/>
    </location>
</feature>
<gene>
    <name evidence="4" type="ORF">C4B60_07735</name>
</gene>
<dbReference type="Gene3D" id="3.60.21.10">
    <property type="match status" value="1"/>
</dbReference>
<evidence type="ECO:0000256" key="1">
    <source>
        <dbReference type="ARBA" id="ARBA00005662"/>
    </source>
</evidence>
<feature type="chain" id="PRO_5015577649" description="Capsule synthesis protein CapA domain-containing protein" evidence="2">
    <location>
        <begin position="27"/>
        <end position="405"/>
    </location>
</feature>
<dbReference type="EMBL" id="PREZ01000003">
    <property type="protein sequence ID" value="PPA70682.1"/>
    <property type="molecule type" value="Genomic_DNA"/>
</dbReference>
<dbReference type="CDD" id="cd07381">
    <property type="entry name" value="MPP_CapA"/>
    <property type="match status" value="1"/>
</dbReference>
<dbReference type="SUPFAM" id="SSF56300">
    <property type="entry name" value="Metallo-dependent phosphatases"/>
    <property type="match status" value="1"/>
</dbReference>
<dbReference type="InterPro" id="IPR029052">
    <property type="entry name" value="Metallo-depent_PP-like"/>
</dbReference>